<dbReference type="InterPro" id="IPR048362">
    <property type="entry name" value="PARG_helical"/>
</dbReference>
<evidence type="ECO:0000256" key="3">
    <source>
        <dbReference type="ARBA" id="ARBA00022801"/>
    </source>
</evidence>
<reference evidence="8" key="1">
    <citation type="submission" date="2021-02" db="EMBL/GenBank/DDBJ databases">
        <authorList>
            <person name="Nowell W R."/>
        </authorList>
    </citation>
    <scope>NUCLEOTIDE SEQUENCE</scope>
    <source>
        <strain evidence="8">Ploen Becks lab</strain>
    </source>
</reference>
<evidence type="ECO:0000256" key="4">
    <source>
        <dbReference type="PIRSR" id="PIRSR607724-1"/>
    </source>
</evidence>
<dbReference type="GO" id="GO:0004649">
    <property type="term" value="F:poly(ADP-ribose) glycohydrolase activity"/>
    <property type="evidence" value="ECO:0007669"/>
    <property type="project" value="UniProtKB-EC"/>
</dbReference>
<evidence type="ECO:0000256" key="5">
    <source>
        <dbReference type="PIRSR" id="PIRSR607724-2"/>
    </source>
</evidence>
<dbReference type="InterPro" id="IPR046372">
    <property type="entry name" value="PARG_cat_C"/>
</dbReference>
<dbReference type="OrthoDB" id="10069259at2759"/>
<dbReference type="InterPro" id="IPR007724">
    <property type="entry name" value="Poly_GlycHdrlase"/>
</dbReference>
<dbReference type="GO" id="GO:1990966">
    <property type="term" value="P:ATP generation from poly-ADP-D-ribose"/>
    <property type="evidence" value="ECO:0007669"/>
    <property type="project" value="TreeGrafter"/>
</dbReference>
<evidence type="ECO:0000256" key="2">
    <source>
        <dbReference type="ARBA" id="ARBA00012255"/>
    </source>
</evidence>
<dbReference type="GO" id="GO:0009225">
    <property type="term" value="P:nucleotide-sugar metabolic process"/>
    <property type="evidence" value="ECO:0007669"/>
    <property type="project" value="TreeGrafter"/>
</dbReference>
<feature type="binding site" evidence="5">
    <location>
        <position position="226"/>
    </location>
    <ligand>
        <name>substrate</name>
    </ligand>
</feature>
<evidence type="ECO:0000259" key="7">
    <source>
        <dbReference type="Pfam" id="PF20811"/>
    </source>
</evidence>
<feature type="binding site" evidence="5">
    <location>
        <position position="215"/>
    </location>
    <ligand>
        <name>substrate</name>
    </ligand>
</feature>
<evidence type="ECO:0000256" key="1">
    <source>
        <dbReference type="ARBA" id="ARBA00009545"/>
    </source>
</evidence>
<dbReference type="GO" id="GO:0005975">
    <property type="term" value="P:carbohydrate metabolic process"/>
    <property type="evidence" value="ECO:0007669"/>
    <property type="project" value="InterPro"/>
</dbReference>
<evidence type="ECO:0000313" key="8">
    <source>
        <dbReference type="EMBL" id="CAF0867160.1"/>
    </source>
</evidence>
<keyword evidence="3" id="KW-0378">Hydrolase</keyword>
<protein>
    <recommendedName>
        <fullName evidence="2">poly(ADP-ribose) glycohydrolase</fullName>
        <ecNumber evidence="2">3.2.1.143</ecNumber>
    </recommendedName>
</protein>
<accession>A0A813X399</accession>
<dbReference type="PANTHER" id="PTHR12837">
    <property type="entry name" value="POLY ADP-RIBOSE GLYCOHYDROLASE"/>
    <property type="match status" value="1"/>
</dbReference>
<feature type="active site" evidence="4">
    <location>
        <position position="227"/>
    </location>
</feature>
<gene>
    <name evidence="8" type="ORF">OXX778_LOCUS9742</name>
</gene>
<dbReference type="Pfam" id="PF05028">
    <property type="entry name" value="PARG_cat_C"/>
    <property type="match status" value="1"/>
</dbReference>
<evidence type="ECO:0000313" key="9">
    <source>
        <dbReference type="Proteomes" id="UP000663879"/>
    </source>
</evidence>
<comment type="similarity">
    <text evidence="1">Belongs to the poly(ADP-ribose) glycohydrolase family.</text>
</comment>
<dbReference type="GO" id="GO:0005634">
    <property type="term" value="C:nucleus"/>
    <property type="evidence" value="ECO:0007669"/>
    <property type="project" value="TreeGrafter"/>
</dbReference>
<feature type="active site" evidence="4">
    <location>
        <position position="228"/>
    </location>
</feature>
<dbReference type="GO" id="GO:0006282">
    <property type="term" value="P:regulation of DNA repair"/>
    <property type="evidence" value="ECO:0007669"/>
    <property type="project" value="InterPro"/>
</dbReference>
<comment type="caution">
    <text evidence="8">The sequence shown here is derived from an EMBL/GenBank/DDBJ whole genome shotgun (WGS) entry which is preliminary data.</text>
</comment>
<feature type="binding site" evidence="5">
    <location>
        <position position="267"/>
    </location>
    <ligand>
        <name>substrate</name>
    </ligand>
</feature>
<proteinExistence type="inferred from homology"/>
<keyword evidence="9" id="KW-1185">Reference proteome</keyword>
<feature type="active site" evidence="4">
    <location>
        <position position="212"/>
    </location>
</feature>
<organism evidence="8 9">
    <name type="scientific">Brachionus calyciflorus</name>
    <dbReference type="NCBI Taxonomy" id="104777"/>
    <lineage>
        <taxon>Eukaryota</taxon>
        <taxon>Metazoa</taxon>
        <taxon>Spiralia</taxon>
        <taxon>Gnathifera</taxon>
        <taxon>Rotifera</taxon>
        <taxon>Eurotatoria</taxon>
        <taxon>Monogononta</taxon>
        <taxon>Pseudotrocha</taxon>
        <taxon>Ploima</taxon>
        <taxon>Brachionidae</taxon>
        <taxon>Brachionus</taxon>
    </lineage>
</organism>
<evidence type="ECO:0000259" key="6">
    <source>
        <dbReference type="Pfam" id="PF05028"/>
    </source>
</evidence>
<dbReference type="AlphaFoldDB" id="A0A813X399"/>
<dbReference type="Proteomes" id="UP000663879">
    <property type="component" value="Unassembled WGS sequence"/>
</dbReference>
<dbReference type="Pfam" id="PF20811">
    <property type="entry name" value="PARG_cat_N"/>
    <property type="match status" value="1"/>
</dbReference>
<feature type="domain" description="PARG helical" evidence="7">
    <location>
        <begin position="67"/>
        <end position="173"/>
    </location>
</feature>
<dbReference type="GO" id="GO:0005737">
    <property type="term" value="C:cytoplasm"/>
    <property type="evidence" value="ECO:0007669"/>
    <property type="project" value="TreeGrafter"/>
</dbReference>
<dbReference type="PANTHER" id="PTHR12837:SF0">
    <property type="entry name" value="POLY(ADP-RIBOSE) GLYCOHYDROLASE"/>
    <property type="match status" value="1"/>
</dbReference>
<dbReference type="EC" id="3.2.1.143" evidence="2"/>
<name>A0A813X399_9BILA</name>
<sequence length="423" mass="49435">MQYYSLCNLDENKWEQVTEILNQFQVKNLTDFVSLISNFIPIESNNKQEIENTLFYLIDNYSEKDLIDTIKNIVNYALKLSELIPSGRLPRLDRNNRLIELNRSQILCILCHMFLCTLNKDKRNLYWVNFDLWFNESTKCTRAYLHALIEYFREAFELLEKNPNYMSQCIKFEKRILDSEIFDQGLKTRKKLSNFNILLNGSIGDNGLCEVDFANMDIGYGKSGTQEEILFASSPEMCVAMLFCDTLQDDEAITIKGARKIVNFEGYGLDLKYLEKVNFGLKDWSKRVVIAIDAIDFSFCNDEQECIKVQMELKNLKREVQKAFVRFSSVSGENIETGHWGCGCFNGNKYLKAIIQLIACSLSENNINFYCFRSKDFSDNFRSFLNILYEKDVTLEKLWSCLTENKFEESDFLQKIIKNINLE</sequence>
<feature type="domain" description="PARG catalytic Macro" evidence="6">
    <location>
        <begin position="187"/>
        <end position="377"/>
    </location>
</feature>
<dbReference type="EMBL" id="CAJNOC010001464">
    <property type="protein sequence ID" value="CAF0867160.1"/>
    <property type="molecule type" value="Genomic_DNA"/>
</dbReference>